<keyword evidence="3" id="KW-1185">Reference proteome</keyword>
<evidence type="ECO:0000313" key="3">
    <source>
        <dbReference type="Proteomes" id="UP000186698"/>
    </source>
</evidence>
<dbReference type="PANTHER" id="PTHR12243:SF69">
    <property type="entry name" value="SI:CH73-59F11.3"/>
    <property type="match status" value="1"/>
</dbReference>
<dbReference type="AlphaFoldDB" id="A0A8J1KWA5"/>
<evidence type="ECO:0000313" key="4">
    <source>
        <dbReference type="RefSeq" id="XP_041421585.1"/>
    </source>
</evidence>
<dbReference type="InterPro" id="IPR006578">
    <property type="entry name" value="MADF-dom"/>
</dbReference>
<dbReference type="InterPro" id="IPR039353">
    <property type="entry name" value="TF_Adf1"/>
</dbReference>
<dbReference type="GO" id="GO:0005634">
    <property type="term" value="C:nucleus"/>
    <property type="evidence" value="ECO:0007669"/>
    <property type="project" value="TreeGrafter"/>
</dbReference>
<protein>
    <submittedName>
        <fullName evidence="4">Uncharacterized protein LOC121394490</fullName>
    </submittedName>
</protein>
<dbReference type="PROSITE" id="PS51029">
    <property type="entry name" value="MADF"/>
    <property type="match status" value="1"/>
</dbReference>
<dbReference type="GO" id="GO:0006357">
    <property type="term" value="P:regulation of transcription by RNA polymerase II"/>
    <property type="evidence" value="ECO:0007669"/>
    <property type="project" value="TreeGrafter"/>
</dbReference>
<feature type="region of interest" description="Disordered" evidence="1">
    <location>
        <begin position="123"/>
        <end position="192"/>
    </location>
</feature>
<evidence type="ECO:0000256" key="1">
    <source>
        <dbReference type="SAM" id="MobiDB-lite"/>
    </source>
</evidence>
<dbReference type="GO" id="GO:0005667">
    <property type="term" value="C:transcription regulator complex"/>
    <property type="evidence" value="ECO:0007669"/>
    <property type="project" value="TreeGrafter"/>
</dbReference>
<feature type="domain" description="MADF" evidence="2">
    <location>
        <begin position="17"/>
        <end position="120"/>
    </location>
</feature>
<dbReference type="Pfam" id="PF10545">
    <property type="entry name" value="MADF_DNA_bdg"/>
    <property type="match status" value="1"/>
</dbReference>
<sequence>MSPREYATSTRNFDTDRLIDLVEERPALYMTEMSAYHNRQNRKKLWEEVAFLLIEDWESLAEDEKNKKVKELQTRWKNIKDCFRREVSLQKNDSRSGASPSRRKKYIYADRLLFLVPTFTTRQTSGNVENEQQEENEENVGESENIGETSSGTSSGSPSASTSNTLHPLRLSQAANKQSGKRKRSSSEIASGDVKEMISMLCTSLSARGGPKNTYQHEETPEFSFLTGLLPTIMTIPQAQRQSLQVEMTKLVYRYLPQANPSGVQSPKIPIPPQHYPMPQAPGTGNSWYQYQYPSQNTLSDPYHYPSQNSLTDL</sequence>
<dbReference type="KEGG" id="xla:121394490"/>
<dbReference type="Proteomes" id="UP000186698">
    <property type="component" value="Chromosome 6L"/>
</dbReference>
<name>A0A8J1KWA5_XENLA</name>
<evidence type="ECO:0000259" key="2">
    <source>
        <dbReference type="PROSITE" id="PS51029"/>
    </source>
</evidence>
<dbReference type="GeneID" id="121394490"/>
<accession>A0A8J1KWA5</accession>
<dbReference type="OrthoDB" id="8118596at2759"/>
<proteinExistence type="predicted"/>
<reference evidence="4" key="1">
    <citation type="submission" date="2025-08" db="UniProtKB">
        <authorList>
            <consortium name="RefSeq"/>
        </authorList>
    </citation>
    <scope>IDENTIFICATION</scope>
    <source>
        <strain evidence="4">J_2021</strain>
        <tissue evidence="4">Erythrocytes</tissue>
    </source>
</reference>
<organism evidence="3 4">
    <name type="scientific">Xenopus laevis</name>
    <name type="common">African clawed frog</name>
    <dbReference type="NCBI Taxonomy" id="8355"/>
    <lineage>
        <taxon>Eukaryota</taxon>
        <taxon>Metazoa</taxon>
        <taxon>Chordata</taxon>
        <taxon>Craniata</taxon>
        <taxon>Vertebrata</taxon>
        <taxon>Euteleostomi</taxon>
        <taxon>Amphibia</taxon>
        <taxon>Batrachia</taxon>
        <taxon>Anura</taxon>
        <taxon>Pipoidea</taxon>
        <taxon>Pipidae</taxon>
        <taxon>Xenopodinae</taxon>
        <taxon>Xenopus</taxon>
        <taxon>Xenopus</taxon>
    </lineage>
</organism>
<dbReference type="PANTHER" id="PTHR12243">
    <property type="entry name" value="MADF DOMAIN TRANSCRIPTION FACTOR"/>
    <property type="match status" value="1"/>
</dbReference>
<dbReference type="RefSeq" id="XP_041421585.1">
    <property type="nucleotide sequence ID" value="XM_041565651.1"/>
</dbReference>
<feature type="compositionally biased region" description="Low complexity" evidence="1">
    <location>
        <begin position="142"/>
        <end position="165"/>
    </location>
</feature>
<dbReference type="SMART" id="SM00595">
    <property type="entry name" value="MADF"/>
    <property type="match status" value="1"/>
</dbReference>
<gene>
    <name evidence="4" type="primary">LOC121394490</name>
</gene>
<feature type="compositionally biased region" description="Acidic residues" evidence="1">
    <location>
        <begin position="131"/>
        <end position="141"/>
    </location>
</feature>